<dbReference type="Proteomes" id="UP000224634">
    <property type="component" value="Unassembled WGS sequence"/>
</dbReference>
<sequence length="250" mass="27354">MAPSTIYESFHRSLDALPYSAVPNDYRTISPSALSTVQEDAPTAFIVESPAILINAARSKLSAHEGSTESACLSSKIAISSIRKPILLAAGNLLCRGEVTSNGGCRTDVRWVYRNGSQMTTIAILEVKNTKVLHAADFTPASATVNNARAKRDAAQGQLHHTHFARNACWLSKQAKKYYRNTTTPDVALFDWGAMFIFDFSGMNENALNPVLARGIWFSESDSGPSQGISFRMVLLGFIVRALRRRNLIS</sequence>
<dbReference type="STRING" id="1447883.A0A2B7Z3X6"/>
<accession>A0A2B7Z3X6</accession>
<evidence type="ECO:0000313" key="2">
    <source>
        <dbReference type="Proteomes" id="UP000224634"/>
    </source>
</evidence>
<evidence type="ECO:0008006" key="3">
    <source>
        <dbReference type="Google" id="ProtNLM"/>
    </source>
</evidence>
<dbReference type="AlphaFoldDB" id="A0A2B7Z3X6"/>
<proteinExistence type="predicted"/>
<dbReference type="OrthoDB" id="2896980at2759"/>
<evidence type="ECO:0000313" key="1">
    <source>
        <dbReference type="EMBL" id="PGH28295.1"/>
    </source>
</evidence>
<keyword evidence="2" id="KW-1185">Reference proteome</keyword>
<organism evidence="1 2">
    <name type="scientific">Polytolypa hystricis (strain UAMH7299)</name>
    <dbReference type="NCBI Taxonomy" id="1447883"/>
    <lineage>
        <taxon>Eukaryota</taxon>
        <taxon>Fungi</taxon>
        <taxon>Dikarya</taxon>
        <taxon>Ascomycota</taxon>
        <taxon>Pezizomycotina</taxon>
        <taxon>Eurotiomycetes</taxon>
        <taxon>Eurotiomycetidae</taxon>
        <taxon>Onygenales</taxon>
        <taxon>Onygenales incertae sedis</taxon>
        <taxon>Polytolypa</taxon>
    </lineage>
</organism>
<comment type="caution">
    <text evidence="1">The sequence shown here is derived from an EMBL/GenBank/DDBJ whole genome shotgun (WGS) entry which is preliminary data.</text>
</comment>
<gene>
    <name evidence="1" type="ORF">AJ80_00186</name>
</gene>
<dbReference type="EMBL" id="PDNA01000001">
    <property type="protein sequence ID" value="PGH28295.1"/>
    <property type="molecule type" value="Genomic_DNA"/>
</dbReference>
<protein>
    <recommendedName>
        <fullName evidence="3">Fungal-type protein kinase domain-containing protein</fullName>
    </recommendedName>
</protein>
<reference evidence="1 2" key="1">
    <citation type="submission" date="2017-10" db="EMBL/GenBank/DDBJ databases">
        <title>Comparative genomics in systemic dimorphic fungi from Ajellomycetaceae.</title>
        <authorList>
            <person name="Munoz J.F."/>
            <person name="Mcewen J.G."/>
            <person name="Clay O.K."/>
            <person name="Cuomo C.A."/>
        </authorList>
    </citation>
    <scope>NUCLEOTIDE SEQUENCE [LARGE SCALE GENOMIC DNA]</scope>
    <source>
        <strain evidence="1 2">UAMH7299</strain>
    </source>
</reference>
<name>A0A2B7Z3X6_POLH7</name>